<evidence type="ECO:0000259" key="5">
    <source>
        <dbReference type="SMART" id="SM00906"/>
    </source>
</evidence>
<dbReference type="GeneID" id="70227638"/>
<evidence type="ECO:0000256" key="2">
    <source>
        <dbReference type="ARBA" id="ARBA00023004"/>
    </source>
</evidence>
<dbReference type="GO" id="GO:0003677">
    <property type="term" value="F:DNA binding"/>
    <property type="evidence" value="ECO:0007669"/>
    <property type="project" value="InterPro"/>
</dbReference>
<dbReference type="Pfam" id="PF24681">
    <property type="entry name" value="Kelch_KLHDC2_KLHL20_DRC7"/>
    <property type="match status" value="1"/>
</dbReference>
<dbReference type="OrthoDB" id="4116913at2759"/>
<dbReference type="RefSeq" id="XP_046049648.1">
    <property type="nucleotide sequence ID" value="XM_046197684.1"/>
</dbReference>
<dbReference type="GO" id="GO:0008270">
    <property type="term" value="F:zinc ion binding"/>
    <property type="evidence" value="ECO:0007669"/>
    <property type="project" value="InterPro"/>
</dbReference>
<keyword evidence="7" id="KW-1185">Reference proteome</keyword>
<sequence>MAPTKFPCATWTRITSSKRLYRSSQAVSAVGQKVYIFGGELLPREPVDNRVDVVSLDVQEHGAQKLTAPAKAPSPRVGSPSTTIGSNIFLFSGRGGLEMKPIEEKGAIWRYNAPESIWDSIKPADPSVSFPDGRSYHCITSDGVDQLYLHSGCPEKNRLNDLWVFDVNKRAWTELPSAPGPARGGSSIAFCDGKLYRMNGFDGKTEQGGALDIYNIAAGSWSTVTYKPDGLEGPEARSVATLLPVSVQGKTFLITMFGERDPSALGHAGAGKMLSDVWAFDIEESTWQRVDISENGPVARGWFDADVARDEDGMDTIQCIKPVPEQPCEWCANHDLECAVKRESQRKTDVNTALVSHVKTLERRVTELEASLLQMRSDIRASTSTPTANLTSPRSAFGNHSEDTSVCISPCIQQKTAVSAPAEPYPLWTCLGQHWYFKGIPINSTKGREWMSSKVGESVSLDGFRLFGTQKRDLSSPPPSFSFPERHTVEEFLNSYFNSHWRLIYPIIDPGLVEDTLAEAYAESRGARVCLLAFMAMSSRLKGSQLQPNESDVYVHASHSYLPQLLSQSTLESLQTVLMLQIYHLLSGQWGTAATLHPHTCRIVYDLKGHISNPLTPGESDSPRRHTHIRNLFWICYIFDKDIAIRFGRPPCLTGDYCDPTLPDNWARIYSGGFTEACTQFPQNDTVCFSQDLHLSHLKEQICLFLCSLDNSGLSDGTILGQVRQLDLDLETWRSNIPVDYRPKLSVLPEQSLFHPHMSFAQRRRCIHLQLEYNYLTTVIHAAVRRCGGVYAVDDNLPDDLHSVYHSSSDISLEASRTTLKIFKTYADALQEDMFGHITFHPPIAAMALFMNILIHPLDQRARRDLDLLAGCATLFQSTAMEELTNDDMDCIHELIRFISELVRLGNSAVWKAKREWRSTTGISS</sequence>
<keyword evidence="3" id="KW-0539">Nucleus</keyword>
<dbReference type="AlphaFoldDB" id="A0A9P9H566"/>
<feature type="domain" description="Xylanolytic transcriptional activator regulatory" evidence="5">
    <location>
        <begin position="593"/>
        <end position="669"/>
    </location>
</feature>
<evidence type="ECO:0000256" key="4">
    <source>
        <dbReference type="SAM" id="MobiDB-lite"/>
    </source>
</evidence>
<evidence type="ECO:0000313" key="6">
    <source>
        <dbReference type="EMBL" id="KAH7250329.1"/>
    </source>
</evidence>
<reference evidence="6" key="1">
    <citation type="journal article" date="2021" name="Nat. Commun.">
        <title>Genetic determinants of endophytism in the Arabidopsis root mycobiome.</title>
        <authorList>
            <person name="Mesny F."/>
            <person name="Miyauchi S."/>
            <person name="Thiergart T."/>
            <person name="Pickel B."/>
            <person name="Atanasova L."/>
            <person name="Karlsson M."/>
            <person name="Huettel B."/>
            <person name="Barry K.W."/>
            <person name="Haridas S."/>
            <person name="Chen C."/>
            <person name="Bauer D."/>
            <person name="Andreopoulos W."/>
            <person name="Pangilinan J."/>
            <person name="LaButti K."/>
            <person name="Riley R."/>
            <person name="Lipzen A."/>
            <person name="Clum A."/>
            <person name="Drula E."/>
            <person name="Henrissat B."/>
            <person name="Kohler A."/>
            <person name="Grigoriev I.V."/>
            <person name="Martin F.M."/>
            <person name="Hacquard S."/>
        </authorList>
    </citation>
    <scope>NUCLEOTIDE SEQUENCE</scope>
    <source>
        <strain evidence="6">MPI-CAGE-AT-0023</strain>
    </source>
</reference>
<evidence type="ECO:0000256" key="1">
    <source>
        <dbReference type="ARBA" id="ARBA00022737"/>
    </source>
</evidence>
<dbReference type="SMART" id="SM00906">
    <property type="entry name" value="Fungal_trans"/>
    <property type="match status" value="1"/>
</dbReference>
<feature type="compositionally biased region" description="Polar residues" evidence="4">
    <location>
        <begin position="382"/>
        <end position="394"/>
    </location>
</feature>
<dbReference type="PANTHER" id="PTHR47435">
    <property type="entry name" value="KELCH REPEAT PROTEIN (AFU_ORTHOLOGUE AFUA_5G12780)"/>
    <property type="match status" value="1"/>
</dbReference>
<dbReference type="InterPro" id="IPR015915">
    <property type="entry name" value="Kelch-typ_b-propeller"/>
</dbReference>
<protein>
    <recommendedName>
        <fullName evidence="5">Xylanolytic transcriptional activator regulatory domain-containing protein</fullName>
    </recommendedName>
</protein>
<dbReference type="SUPFAM" id="SSF117281">
    <property type="entry name" value="Kelch motif"/>
    <property type="match status" value="1"/>
</dbReference>
<dbReference type="GO" id="GO:0019760">
    <property type="term" value="P:glucosinolate metabolic process"/>
    <property type="evidence" value="ECO:0007669"/>
    <property type="project" value="UniProtKB-ARBA"/>
</dbReference>
<dbReference type="Pfam" id="PF04082">
    <property type="entry name" value="Fungal_trans"/>
    <property type="match status" value="1"/>
</dbReference>
<dbReference type="InterPro" id="IPR007219">
    <property type="entry name" value="XnlR_reg_dom"/>
</dbReference>
<feature type="region of interest" description="Disordered" evidence="4">
    <location>
        <begin position="382"/>
        <end position="401"/>
    </location>
</feature>
<proteinExistence type="predicted"/>
<dbReference type="PANTHER" id="PTHR47435:SF4">
    <property type="entry name" value="KELCH REPEAT PROTEIN (AFU_ORTHOLOGUE AFUA_5G12780)"/>
    <property type="match status" value="1"/>
</dbReference>
<keyword evidence="1" id="KW-0677">Repeat</keyword>
<evidence type="ECO:0000256" key="3">
    <source>
        <dbReference type="ARBA" id="ARBA00023242"/>
    </source>
</evidence>
<gene>
    <name evidence="6" type="ORF">BKA55DRAFT_664070</name>
</gene>
<dbReference type="Gene3D" id="2.120.10.80">
    <property type="entry name" value="Kelch-type beta propeller"/>
    <property type="match status" value="1"/>
</dbReference>
<comment type="caution">
    <text evidence="6">The sequence shown here is derived from an EMBL/GenBank/DDBJ whole genome shotgun (WGS) entry which is preliminary data.</text>
</comment>
<organism evidence="6 7">
    <name type="scientific">Fusarium redolens</name>
    <dbReference type="NCBI Taxonomy" id="48865"/>
    <lineage>
        <taxon>Eukaryota</taxon>
        <taxon>Fungi</taxon>
        <taxon>Dikarya</taxon>
        <taxon>Ascomycota</taxon>
        <taxon>Pezizomycotina</taxon>
        <taxon>Sordariomycetes</taxon>
        <taxon>Hypocreomycetidae</taxon>
        <taxon>Hypocreales</taxon>
        <taxon>Nectriaceae</taxon>
        <taxon>Fusarium</taxon>
        <taxon>Fusarium redolens species complex</taxon>
    </lineage>
</organism>
<accession>A0A9P9H566</accession>
<evidence type="ECO:0000313" key="7">
    <source>
        <dbReference type="Proteomes" id="UP000720189"/>
    </source>
</evidence>
<dbReference type="Proteomes" id="UP000720189">
    <property type="component" value="Unassembled WGS sequence"/>
</dbReference>
<name>A0A9P9H566_FUSRE</name>
<keyword evidence="2" id="KW-0408">Iron</keyword>
<dbReference type="GO" id="GO:0006351">
    <property type="term" value="P:DNA-templated transcription"/>
    <property type="evidence" value="ECO:0007669"/>
    <property type="project" value="InterPro"/>
</dbReference>
<dbReference type="EMBL" id="JAGMUX010000008">
    <property type="protein sequence ID" value="KAH7250329.1"/>
    <property type="molecule type" value="Genomic_DNA"/>
</dbReference>
<dbReference type="CDD" id="cd12148">
    <property type="entry name" value="fungal_TF_MHR"/>
    <property type="match status" value="1"/>
</dbReference>